<proteinExistence type="predicted"/>
<evidence type="ECO:0000313" key="2">
    <source>
        <dbReference type="EMBL" id="KIL54444.1"/>
    </source>
</evidence>
<organism evidence="2 3">
    <name type="scientific">Amanita muscaria (strain Koide BX008)</name>
    <dbReference type="NCBI Taxonomy" id="946122"/>
    <lineage>
        <taxon>Eukaryota</taxon>
        <taxon>Fungi</taxon>
        <taxon>Dikarya</taxon>
        <taxon>Basidiomycota</taxon>
        <taxon>Agaricomycotina</taxon>
        <taxon>Agaricomycetes</taxon>
        <taxon>Agaricomycetidae</taxon>
        <taxon>Agaricales</taxon>
        <taxon>Pluteineae</taxon>
        <taxon>Amanitaceae</taxon>
        <taxon>Amanita</taxon>
    </lineage>
</organism>
<dbReference type="AlphaFoldDB" id="A0A0C2SKI9"/>
<dbReference type="Proteomes" id="UP000054549">
    <property type="component" value="Unassembled WGS sequence"/>
</dbReference>
<reference evidence="2 3" key="1">
    <citation type="submission" date="2014-04" db="EMBL/GenBank/DDBJ databases">
        <title>Evolutionary Origins and Diversification of the Mycorrhizal Mutualists.</title>
        <authorList>
            <consortium name="DOE Joint Genome Institute"/>
            <consortium name="Mycorrhizal Genomics Consortium"/>
            <person name="Kohler A."/>
            <person name="Kuo A."/>
            <person name="Nagy L.G."/>
            <person name="Floudas D."/>
            <person name="Copeland A."/>
            <person name="Barry K.W."/>
            <person name="Cichocki N."/>
            <person name="Veneault-Fourrey C."/>
            <person name="LaButti K."/>
            <person name="Lindquist E.A."/>
            <person name="Lipzen A."/>
            <person name="Lundell T."/>
            <person name="Morin E."/>
            <person name="Murat C."/>
            <person name="Riley R."/>
            <person name="Ohm R."/>
            <person name="Sun H."/>
            <person name="Tunlid A."/>
            <person name="Henrissat B."/>
            <person name="Grigoriev I.V."/>
            <person name="Hibbett D.S."/>
            <person name="Martin F."/>
        </authorList>
    </citation>
    <scope>NUCLEOTIDE SEQUENCE [LARGE SCALE GENOMIC DNA]</scope>
    <source>
        <strain evidence="2 3">Koide BX008</strain>
    </source>
</reference>
<accession>A0A0C2SKI9</accession>
<dbReference type="InParanoid" id="A0A0C2SKI9"/>
<evidence type="ECO:0000256" key="1">
    <source>
        <dbReference type="SAM" id="MobiDB-lite"/>
    </source>
</evidence>
<name>A0A0C2SKI9_AMAMK</name>
<keyword evidence="3" id="KW-1185">Reference proteome</keyword>
<gene>
    <name evidence="2" type="ORF">M378DRAFT_18878</name>
</gene>
<sequence length="584" mass="64880">MPQKPVERASSATYGRFSGLTVDSIEGATRPPSPVSSLVPKTATVSLIPETPFSYAFLCLRDVFNKKASDDHRAQALYQVFIEIASALETTSQFINVMTRIAENLGQLNCKPKPCTLHCDKSHNEPCTLSHAVPCTLSHADPCTLSHADPCTLSHAEPCTLPHFFVTPQPCTLEHASTCTLPHNEPCTLQHEEPCTALHIDPCTLPHADPCTLNHFPIEPIAVPIPCPLAHNDPCTLNHFPIEPIAAYNDPGIKEHLPTSRPFLAPPVPEASSPSFRKKTPSSLPLPLAPPPPNISSIDKVNKRKRFKRKRKQDHIDKIAAQLKADEKHDIDVMIARYGSEPEMDSEGFYANPNYGLKDTLEYDLLSDQAAYDNNDDYEIRQLHRDYPDLLKPASPIASPEPPLFRIPSPSYPTAYNFFPRDDIPIPKVAIPRAQTEPLPPQVTDKTLVPLRAQTSPPELSRNTLTARRCTNKDASPSSFVKFMDVPVTMTREHIHTCLKDNRKWSTVDISNVEIFAIKNKDSTIVNILKIRFKDDAQSTIAKKVLTTMPVPSNIVQTSVSNIGFKHRLQTSANNGKTTSRQQR</sequence>
<dbReference type="HOGENOM" id="CLU_567364_0_0_1"/>
<feature type="region of interest" description="Disordered" evidence="1">
    <location>
        <begin position="258"/>
        <end position="298"/>
    </location>
</feature>
<evidence type="ECO:0000313" key="3">
    <source>
        <dbReference type="Proteomes" id="UP000054549"/>
    </source>
</evidence>
<dbReference type="EMBL" id="KN818746">
    <property type="protein sequence ID" value="KIL54444.1"/>
    <property type="molecule type" value="Genomic_DNA"/>
</dbReference>
<dbReference type="OrthoDB" id="371494at2759"/>
<protein>
    <submittedName>
        <fullName evidence="2">Uncharacterized protein</fullName>
    </submittedName>
</protein>